<feature type="binding site" evidence="6">
    <location>
        <position position="106"/>
    </location>
    <ligand>
        <name>S-adenosyl-L-methionine</name>
        <dbReference type="ChEBI" id="CHEBI:59789"/>
    </ligand>
</feature>
<keyword evidence="4 6" id="KW-0808">Transferase</keyword>
<evidence type="ECO:0000256" key="6">
    <source>
        <dbReference type="HAMAP-Rule" id="MF_01007"/>
    </source>
</evidence>
<keyword evidence="6" id="KW-0963">Cytoplasm</keyword>
<evidence type="ECO:0000256" key="4">
    <source>
        <dbReference type="ARBA" id="ARBA00022679"/>
    </source>
</evidence>
<comment type="catalytic activity">
    <reaction evidence="6">
        <text>cytidine(1402) in 16S rRNA + S-adenosyl-L-methionine = N(4)-methylcytidine(1402) in 16S rRNA + S-adenosyl-L-homocysteine + H(+)</text>
        <dbReference type="Rhea" id="RHEA:42928"/>
        <dbReference type="Rhea" id="RHEA-COMP:10286"/>
        <dbReference type="Rhea" id="RHEA-COMP:10287"/>
        <dbReference type="ChEBI" id="CHEBI:15378"/>
        <dbReference type="ChEBI" id="CHEBI:57856"/>
        <dbReference type="ChEBI" id="CHEBI:59789"/>
        <dbReference type="ChEBI" id="CHEBI:74506"/>
        <dbReference type="ChEBI" id="CHEBI:82748"/>
        <dbReference type="EC" id="2.1.1.199"/>
    </reaction>
</comment>
<evidence type="ECO:0000256" key="2">
    <source>
        <dbReference type="ARBA" id="ARBA00022552"/>
    </source>
</evidence>
<feature type="binding site" evidence="6">
    <location>
        <begin position="35"/>
        <end position="37"/>
    </location>
    <ligand>
        <name>S-adenosyl-L-methionine</name>
        <dbReference type="ChEBI" id="CHEBI:59789"/>
    </ligand>
</feature>
<proteinExistence type="inferred from homology"/>
<dbReference type="RefSeq" id="WP_345194231.1">
    <property type="nucleotide sequence ID" value="NZ_BAABFL010000081.1"/>
</dbReference>
<dbReference type="InterPro" id="IPR023397">
    <property type="entry name" value="SAM-dep_MeTrfase_MraW_recog"/>
</dbReference>
<name>A0ABP8UY78_9GAMM</name>
<protein>
    <recommendedName>
        <fullName evidence="6">Ribosomal RNA small subunit methyltransferase H</fullName>
        <ecNumber evidence="6">2.1.1.199</ecNumber>
    </recommendedName>
    <alternativeName>
        <fullName evidence="6">16S rRNA m(4)C1402 methyltransferase</fullName>
    </alternativeName>
    <alternativeName>
        <fullName evidence="6">rRNA (cytosine-N(4)-)-methyltransferase RsmH</fullName>
    </alternativeName>
</protein>
<keyword evidence="5 6" id="KW-0949">S-adenosyl-L-methionine</keyword>
<dbReference type="Pfam" id="PF01795">
    <property type="entry name" value="Methyltransf_5"/>
    <property type="match status" value="1"/>
</dbReference>
<evidence type="ECO:0000313" key="7">
    <source>
        <dbReference type="EMBL" id="GAA4648567.1"/>
    </source>
</evidence>
<keyword evidence="8" id="KW-1185">Reference proteome</keyword>
<dbReference type="SUPFAM" id="SSF53335">
    <property type="entry name" value="S-adenosyl-L-methionine-dependent methyltransferases"/>
    <property type="match status" value="1"/>
</dbReference>
<comment type="caution">
    <text evidence="7">The sequence shown here is derived from an EMBL/GenBank/DDBJ whole genome shotgun (WGS) entry which is preliminary data.</text>
</comment>
<organism evidence="7 8">
    <name type="scientific">Kistimonas scapharcae</name>
    <dbReference type="NCBI Taxonomy" id="1036133"/>
    <lineage>
        <taxon>Bacteria</taxon>
        <taxon>Pseudomonadati</taxon>
        <taxon>Pseudomonadota</taxon>
        <taxon>Gammaproteobacteria</taxon>
        <taxon>Oceanospirillales</taxon>
        <taxon>Endozoicomonadaceae</taxon>
        <taxon>Kistimonas</taxon>
    </lineage>
</organism>
<dbReference type="InterPro" id="IPR029063">
    <property type="entry name" value="SAM-dependent_MTases_sf"/>
</dbReference>
<dbReference type="PANTHER" id="PTHR11265:SF0">
    <property type="entry name" value="12S RRNA N4-METHYLCYTIDINE METHYLTRANSFERASE"/>
    <property type="match status" value="1"/>
</dbReference>
<dbReference type="Proteomes" id="UP001500604">
    <property type="component" value="Unassembled WGS sequence"/>
</dbReference>
<dbReference type="EMBL" id="BAABFL010000081">
    <property type="protein sequence ID" value="GAA4648567.1"/>
    <property type="molecule type" value="Genomic_DNA"/>
</dbReference>
<dbReference type="NCBIfam" id="TIGR00006">
    <property type="entry name" value="16S rRNA (cytosine(1402)-N(4))-methyltransferase RsmH"/>
    <property type="match status" value="1"/>
</dbReference>
<comment type="similarity">
    <text evidence="1 6">Belongs to the methyltransferase superfamily. RsmH family.</text>
</comment>
<reference evidence="8" key="1">
    <citation type="journal article" date="2019" name="Int. J. Syst. Evol. Microbiol.">
        <title>The Global Catalogue of Microorganisms (GCM) 10K type strain sequencing project: providing services to taxonomists for standard genome sequencing and annotation.</title>
        <authorList>
            <consortium name="The Broad Institute Genomics Platform"/>
            <consortium name="The Broad Institute Genome Sequencing Center for Infectious Disease"/>
            <person name="Wu L."/>
            <person name="Ma J."/>
        </authorList>
    </citation>
    <scope>NUCLEOTIDE SEQUENCE [LARGE SCALE GENOMIC DNA]</scope>
    <source>
        <strain evidence="8">JCM 17805</strain>
    </source>
</reference>
<dbReference type="Gene3D" id="3.40.50.150">
    <property type="entry name" value="Vaccinia Virus protein VP39"/>
    <property type="match status" value="1"/>
</dbReference>
<feature type="binding site" evidence="6">
    <location>
        <position position="81"/>
    </location>
    <ligand>
        <name>S-adenosyl-L-methionine</name>
        <dbReference type="ChEBI" id="CHEBI:59789"/>
    </ligand>
</feature>
<evidence type="ECO:0000313" key="8">
    <source>
        <dbReference type="Proteomes" id="UP001500604"/>
    </source>
</evidence>
<evidence type="ECO:0000256" key="1">
    <source>
        <dbReference type="ARBA" id="ARBA00010396"/>
    </source>
</evidence>
<dbReference type="PANTHER" id="PTHR11265">
    <property type="entry name" value="S-ADENOSYL-METHYLTRANSFERASE MRAW"/>
    <property type="match status" value="1"/>
</dbReference>
<keyword evidence="2 6" id="KW-0698">rRNA processing</keyword>
<dbReference type="Gene3D" id="1.10.150.170">
    <property type="entry name" value="Putative methyltransferase TM0872, insert domain"/>
    <property type="match status" value="1"/>
</dbReference>
<evidence type="ECO:0000256" key="5">
    <source>
        <dbReference type="ARBA" id="ARBA00022691"/>
    </source>
</evidence>
<evidence type="ECO:0000256" key="3">
    <source>
        <dbReference type="ARBA" id="ARBA00022603"/>
    </source>
</evidence>
<accession>A0ABP8UY78</accession>
<gene>
    <name evidence="6 7" type="primary">rsmH</name>
    <name evidence="7" type="ORF">GCM10023116_08360</name>
</gene>
<dbReference type="InterPro" id="IPR002903">
    <property type="entry name" value="RsmH"/>
</dbReference>
<dbReference type="SUPFAM" id="SSF81799">
    <property type="entry name" value="Putative methyltransferase TM0872, insert domain"/>
    <property type="match status" value="1"/>
</dbReference>
<dbReference type="PIRSF" id="PIRSF004486">
    <property type="entry name" value="MraW"/>
    <property type="match status" value="1"/>
</dbReference>
<dbReference type="HAMAP" id="MF_01007">
    <property type="entry name" value="16SrRNA_methyltr_H"/>
    <property type="match status" value="1"/>
</dbReference>
<comment type="subcellular location">
    <subcellularLocation>
        <location evidence="6">Cytoplasm</location>
    </subcellularLocation>
</comment>
<feature type="binding site" evidence="6">
    <location>
        <position position="99"/>
    </location>
    <ligand>
        <name>S-adenosyl-L-methionine</name>
        <dbReference type="ChEBI" id="CHEBI:59789"/>
    </ligand>
</feature>
<comment type="function">
    <text evidence="6">Specifically methylates the N4 position of cytidine in position 1402 (C1402) of 16S rRNA.</text>
</comment>
<keyword evidence="3 6" id="KW-0489">Methyltransferase</keyword>
<sequence>MNEQFRHQTVLLSEAVEALVSSPEGLYVDGTFGRGGHSRAVLEKLSSDGRLIGIDKDLEAVAVGQALTQADSRFQICHGSFAELEQFVGQQQVDGVLLDLGVSSPQLDNPERGFSFLQDGPLDMRMNTEHGISAADWIAEAGEAEIADVLKRFGEERFGRRMARAIVQAREIEPIVTTGRLAHIISEANPSWEKGKHPATRAFQGIRIFVNSELDDLNRVLEQALEALKPGGKLVVISFHSLEDRIVKRFIRKHEKGDTDIPSWVPLTEDQLNASRRLKSCGKAVKSGKEELDVNPRARSAVMRVAVKLG</sequence>
<dbReference type="EC" id="2.1.1.199" evidence="6"/>
<feature type="binding site" evidence="6">
    <location>
        <position position="55"/>
    </location>
    <ligand>
        <name>S-adenosyl-L-methionine</name>
        <dbReference type="ChEBI" id="CHEBI:59789"/>
    </ligand>
</feature>